<dbReference type="GO" id="GO:0003676">
    <property type="term" value="F:nucleic acid binding"/>
    <property type="evidence" value="ECO:0007669"/>
    <property type="project" value="InterPro"/>
</dbReference>
<evidence type="ECO:0000256" key="1">
    <source>
        <dbReference type="PROSITE-ProRule" id="PRU00047"/>
    </source>
</evidence>
<dbReference type="SUPFAM" id="SSF57756">
    <property type="entry name" value="Retrovirus zinc finger-like domains"/>
    <property type="match status" value="1"/>
</dbReference>
<dbReference type="Gene3D" id="4.10.60.10">
    <property type="entry name" value="Zinc finger, CCHC-type"/>
    <property type="match status" value="1"/>
</dbReference>
<evidence type="ECO:0000313" key="3">
    <source>
        <dbReference type="EMBL" id="RKF80300.1"/>
    </source>
</evidence>
<name>A0A420J0H5_9PEZI</name>
<proteinExistence type="predicted"/>
<dbReference type="Pfam" id="PF00098">
    <property type="entry name" value="zf-CCHC"/>
    <property type="match status" value="1"/>
</dbReference>
<keyword evidence="1" id="KW-0862">Zinc</keyword>
<dbReference type="AlphaFoldDB" id="A0A420J0H5"/>
<keyword evidence="1" id="KW-0863">Zinc-finger</keyword>
<sequence>MDRQSSEAANTIRFTLNTHVTQIAEDLKRDDNFYPIYRALELAVVYAEKQSLIYSQLASRPQDTIPKQQFIDPLRPNTSHKINDVPPSSVFDNTDPIPTVNAATADTICYNCGINGHFATDCMQKSKPNQYTQSNQRVIGTFEGHIKNHRTNLSFTKLKPNSKKFIQKGFENNKSKKIRSHAVAVEDPDSEKSVDINHPHEYRSDAVSDYEDVEYETVSENDEQENGSSVYAVDIAGHSCNPLIISQVFPFNENFKKQLSHKIFQCAINHKPSLVFFDSGAACSHILKSFALYTNRRHSFTPIKQRGVGGRDGPTVREQTTIEIKFQIKDSWTEVFSVICGIVPD</sequence>
<reference evidence="3 4" key="1">
    <citation type="journal article" date="2018" name="BMC Genomics">
        <title>Comparative genome analyses reveal sequence features reflecting distinct modes of host-adaptation between dicot and monocot powdery mildew.</title>
        <authorList>
            <person name="Wu Y."/>
            <person name="Ma X."/>
            <person name="Pan Z."/>
            <person name="Kale S.D."/>
            <person name="Song Y."/>
            <person name="King H."/>
            <person name="Zhang Q."/>
            <person name="Presley C."/>
            <person name="Deng X."/>
            <person name="Wei C.I."/>
            <person name="Xiao S."/>
        </authorList>
    </citation>
    <scope>NUCLEOTIDE SEQUENCE [LARGE SCALE GENOMIC DNA]</scope>
    <source>
        <strain evidence="3">UCSC1</strain>
    </source>
</reference>
<dbReference type="PROSITE" id="PS50158">
    <property type="entry name" value="ZF_CCHC"/>
    <property type="match status" value="1"/>
</dbReference>
<evidence type="ECO:0000259" key="2">
    <source>
        <dbReference type="PROSITE" id="PS50158"/>
    </source>
</evidence>
<organism evidence="3 4">
    <name type="scientific">Golovinomyces cichoracearum</name>
    <dbReference type="NCBI Taxonomy" id="62708"/>
    <lineage>
        <taxon>Eukaryota</taxon>
        <taxon>Fungi</taxon>
        <taxon>Dikarya</taxon>
        <taxon>Ascomycota</taxon>
        <taxon>Pezizomycotina</taxon>
        <taxon>Leotiomycetes</taxon>
        <taxon>Erysiphales</taxon>
        <taxon>Erysiphaceae</taxon>
        <taxon>Golovinomyces</taxon>
    </lineage>
</organism>
<protein>
    <recommendedName>
        <fullName evidence="2">CCHC-type domain-containing protein</fullName>
    </recommendedName>
</protein>
<keyword evidence="1" id="KW-0479">Metal-binding</keyword>
<gene>
    <name evidence="3" type="ORF">GcC1_037031</name>
</gene>
<feature type="domain" description="CCHC-type" evidence="2">
    <location>
        <begin position="109"/>
        <end position="122"/>
    </location>
</feature>
<dbReference type="InterPro" id="IPR001878">
    <property type="entry name" value="Znf_CCHC"/>
</dbReference>
<dbReference type="InterPro" id="IPR036875">
    <property type="entry name" value="Znf_CCHC_sf"/>
</dbReference>
<evidence type="ECO:0000313" key="4">
    <source>
        <dbReference type="Proteomes" id="UP000285405"/>
    </source>
</evidence>
<comment type="caution">
    <text evidence="3">The sequence shown here is derived from an EMBL/GenBank/DDBJ whole genome shotgun (WGS) entry which is preliminary data.</text>
</comment>
<feature type="non-terminal residue" evidence="3">
    <location>
        <position position="345"/>
    </location>
</feature>
<dbReference type="OrthoDB" id="6777263at2759"/>
<dbReference type="EMBL" id="MCBR01003797">
    <property type="protein sequence ID" value="RKF80300.1"/>
    <property type="molecule type" value="Genomic_DNA"/>
</dbReference>
<accession>A0A420J0H5</accession>
<dbReference type="GO" id="GO:0008270">
    <property type="term" value="F:zinc ion binding"/>
    <property type="evidence" value="ECO:0007669"/>
    <property type="project" value="UniProtKB-KW"/>
</dbReference>
<dbReference type="SMART" id="SM00343">
    <property type="entry name" value="ZnF_C2HC"/>
    <property type="match status" value="1"/>
</dbReference>
<dbReference type="Proteomes" id="UP000285405">
    <property type="component" value="Unassembled WGS sequence"/>
</dbReference>